<proteinExistence type="predicted"/>
<gene>
    <name evidence="2" type="ORF">S01H4_34535</name>
</gene>
<reference evidence="2" key="1">
    <citation type="journal article" date="2014" name="Front. Microbiol.">
        <title>High frequency of phylogenetically diverse reductive dehalogenase-homologous genes in deep subseafloor sedimentary metagenomes.</title>
        <authorList>
            <person name="Kawai M."/>
            <person name="Futagami T."/>
            <person name="Toyoda A."/>
            <person name="Takaki Y."/>
            <person name="Nishi S."/>
            <person name="Hori S."/>
            <person name="Arai W."/>
            <person name="Tsubouchi T."/>
            <person name="Morono Y."/>
            <person name="Uchiyama I."/>
            <person name="Ito T."/>
            <person name="Fujiyama A."/>
            <person name="Inagaki F."/>
            <person name="Takami H."/>
        </authorList>
    </citation>
    <scope>NUCLEOTIDE SEQUENCE</scope>
    <source>
        <strain evidence="2">Expedition CK06-06</strain>
    </source>
</reference>
<dbReference type="AlphaFoldDB" id="X0ZYK2"/>
<protein>
    <recommendedName>
        <fullName evidence="1">Transcription regulator AsnC/Lrp ligand binding domain-containing protein</fullName>
    </recommendedName>
</protein>
<accession>X0ZYK2</accession>
<dbReference type="InterPro" id="IPR011008">
    <property type="entry name" value="Dimeric_a/b-barrel"/>
</dbReference>
<evidence type="ECO:0000259" key="1">
    <source>
        <dbReference type="Pfam" id="PF01037"/>
    </source>
</evidence>
<evidence type="ECO:0000313" key="2">
    <source>
        <dbReference type="EMBL" id="GAG74644.1"/>
    </source>
</evidence>
<dbReference type="InterPro" id="IPR019887">
    <property type="entry name" value="Tscrpt_reg_AsnC/Lrp_C"/>
</dbReference>
<sequence>MVSIAYILINMDIGKGSVLTEALKEIPEIKELYNVYGIYDYVVRVEAETIDQLKYIIAKKIRPLNHIKSTLTMIAIE</sequence>
<organism evidence="2">
    <name type="scientific">marine sediment metagenome</name>
    <dbReference type="NCBI Taxonomy" id="412755"/>
    <lineage>
        <taxon>unclassified sequences</taxon>
        <taxon>metagenomes</taxon>
        <taxon>ecological metagenomes</taxon>
    </lineage>
</organism>
<dbReference type="Gene3D" id="3.30.70.920">
    <property type="match status" value="1"/>
</dbReference>
<comment type="caution">
    <text evidence="2">The sequence shown here is derived from an EMBL/GenBank/DDBJ whole genome shotgun (WGS) entry which is preliminary data.</text>
</comment>
<dbReference type="SUPFAM" id="SSF54909">
    <property type="entry name" value="Dimeric alpha+beta barrel"/>
    <property type="match status" value="1"/>
</dbReference>
<name>X0ZYK2_9ZZZZ</name>
<dbReference type="Pfam" id="PF01037">
    <property type="entry name" value="AsnC_trans_reg"/>
    <property type="match status" value="1"/>
</dbReference>
<feature type="domain" description="Transcription regulator AsnC/Lrp ligand binding" evidence="1">
    <location>
        <begin position="8"/>
        <end position="77"/>
    </location>
</feature>
<dbReference type="EMBL" id="BART01018280">
    <property type="protein sequence ID" value="GAG74644.1"/>
    <property type="molecule type" value="Genomic_DNA"/>
</dbReference>